<name>A0A2D3I548_9VIRU</name>
<organism evidence="1">
    <name type="scientific">White spot syndrome virus</name>
    <dbReference type="NCBI Taxonomy" id="342409"/>
    <lineage>
        <taxon>Viruses</taxon>
        <taxon>Viruses incertae sedis</taxon>
        <taxon>Naldaviricetes</taxon>
        <taxon>Nimaviridae</taxon>
        <taxon>Whispovirus</taxon>
    </lineage>
</organism>
<accession>A0A2D3I548</accession>
<dbReference type="EMBL" id="MF768985">
    <property type="protein sequence ID" value="ATU83503.1"/>
    <property type="molecule type" value="Genomic_DNA"/>
</dbReference>
<sequence>MAKKEILIGSFMRTPFSSFLPSFLSISSHSTPSSSISPPLLRFFVSLQAFFLFFSCLSSEIKSYSWSHTFSFDSVIKRLILLKTILEFPPSPYAFLASLMSTLFISPPLPPKSTLPLLEADSSLSSSLDDFFEPNEPWWPTSSIITIPFLPAKEAKFA</sequence>
<dbReference type="Proteomes" id="UP000267516">
    <property type="component" value="Segment"/>
</dbReference>
<evidence type="ECO:0000313" key="1">
    <source>
        <dbReference type="EMBL" id="ATU83503.1"/>
    </source>
</evidence>
<reference evidence="1" key="1">
    <citation type="journal article" date="2018" name="Aquaculture">
        <title>Complete genome sequence of a white spot syndrome virus associated with a disease incursion in Australia.</title>
        <authorList>
            <person name="Oakey J."/>
            <person name="Smith C.S."/>
        </authorList>
    </citation>
    <scope>NUCLEOTIDE SEQUENCE [LARGE SCALE GENOMIC DNA]</scope>
    <source>
        <strain evidence="1">WSSV-AU</strain>
    </source>
</reference>
<proteinExistence type="predicted"/>
<protein>
    <submittedName>
        <fullName evidence="1">ORF379</fullName>
    </submittedName>
</protein>